<evidence type="ECO:0000256" key="1">
    <source>
        <dbReference type="ARBA" id="ARBA00004141"/>
    </source>
</evidence>
<keyword evidence="5" id="KW-0571">Peptide transport</keyword>
<feature type="transmembrane region" description="Helical" evidence="10">
    <location>
        <begin position="456"/>
        <end position="477"/>
    </location>
</feature>
<feature type="transmembrane region" description="Helical" evidence="10">
    <location>
        <begin position="393"/>
        <end position="415"/>
    </location>
</feature>
<dbReference type="InterPro" id="IPR004648">
    <property type="entry name" value="Oligpept_transpt"/>
</dbReference>
<sequence length="777" mass="86748">MIPRDGAPNADHEQCGANTEISPRQAAERTLKSIFVPMVKTMGEDGEEVNDHPIEEVRNTVPITDDPSEPCLTFRTWVLGMSSCVMLAFVNEFFNYRSSQLSIGTVLVQIAALPIGRLMASTLPERPIRVPLAGDRLCFSLNPGPFSLKEHCLITIFAGAGCTGVYALNIIAIVRVFYKRQINPYAAMLLAQTTQLLGYGWAGLFRKFLVDSAYMWWPINLVQVTLFRAMHEEERRPRGGLTRLQFFIIVIICSFAYYLIPSYLFPSISTVSVLCLVYKDSVMAQQIGSGLKGLGVGSFGLDWNTVAGFLGNPLASPAFTIVNVMAGFAISTYVALPLLYWTNTYNAKRFPLISPHVYDDAGDPYDTNRVLDPKTFTLNLEEYNAYSRINVSVLFAMSYGIGFASLMSTLSHVALYHGKEIWDLWRKARAGKLDGAKEKDVHTRIMKKNYKPVPQWWFHLMLVIVLALSLFTCEGFGRQLQLPYWGLLLACAIAFSFTLPIGVISATTNMQPGLNIITELIIGYLYPGKPLANVVFKTYGFISMGQALAFVSDFKLGHYMKIPPRSMFFAQLVGTLTASTVHFATTWWLLTTVKDICDVENLPPSSPWTCPGDDVFYNASIIWGVVGPLRMFGRLGNYWQMNYFFLVGLLAPMPVWLLQRAYPRNRVLSNVNLPLFFAGASGLLPARTVNFIMWGLVGFLFNHVVYRRYKAWWMRHNYVLAAGLDAGVAFMGVLTFVALGYFDVYGPRWWGGVADDRCYLATCPTAPGVVAKGCPVV</sequence>
<dbReference type="Proteomes" id="UP001341281">
    <property type="component" value="Chromosome 09"/>
</dbReference>
<feature type="transmembrane region" description="Helical" evidence="10">
    <location>
        <begin position="718"/>
        <end position="742"/>
    </location>
</feature>
<keyword evidence="4 10" id="KW-0812">Transmembrane</keyword>
<dbReference type="GO" id="GO:0035673">
    <property type="term" value="F:oligopeptide transmembrane transporter activity"/>
    <property type="evidence" value="ECO:0007669"/>
    <property type="project" value="InterPro"/>
</dbReference>
<keyword evidence="3" id="KW-0813">Transport</keyword>
<keyword evidence="7 10" id="KW-1133">Transmembrane helix</keyword>
<evidence type="ECO:0000256" key="4">
    <source>
        <dbReference type="ARBA" id="ARBA00022692"/>
    </source>
</evidence>
<gene>
    <name evidence="11" type="ORF">U9M48_039801</name>
</gene>
<reference evidence="11 12" key="1">
    <citation type="submission" date="2024-02" db="EMBL/GenBank/DDBJ databases">
        <title>High-quality chromosome-scale genome assembly of Pensacola bahiagrass (Paspalum notatum Flugge var. saurae).</title>
        <authorList>
            <person name="Vega J.M."/>
            <person name="Podio M."/>
            <person name="Orjuela J."/>
            <person name="Siena L.A."/>
            <person name="Pessino S.C."/>
            <person name="Combes M.C."/>
            <person name="Mariac C."/>
            <person name="Albertini E."/>
            <person name="Pupilli F."/>
            <person name="Ortiz J.P.A."/>
            <person name="Leblanc O."/>
        </authorList>
    </citation>
    <scope>NUCLEOTIDE SEQUENCE [LARGE SCALE GENOMIC DNA]</scope>
    <source>
        <strain evidence="11">R1</strain>
        <tissue evidence="11">Leaf</tissue>
    </source>
</reference>
<feature type="transmembrane region" description="Helical" evidence="10">
    <location>
        <begin position="242"/>
        <end position="260"/>
    </location>
</feature>
<dbReference type="NCBIfam" id="TIGR00727">
    <property type="entry name" value="ISP4_OPT"/>
    <property type="match status" value="1"/>
</dbReference>
<name>A0AAQ3UP24_PASNO</name>
<comment type="subcellular location">
    <subcellularLocation>
        <location evidence="1">Membrane</location>
        <topology evidence="1">Multi-pass membrane protein</topology>
    </subcellularLocation>
</comment>
<evidence type="ECO:0000256" key="8">
    <source>
        <dbReference type="ARBA" id="ARBA00023136"/>
    </source>
</evidence>
<feature type="transmembrane region" description="Helical" evidence="10">
    <location>
        <begin position="568"/>
        <end position="590"/>
    </location>
</feature>
<evidence type="ECO:0008006" key="13">
    <source>
        <dbReference type="Google" id="ProtNLM"/>
    </source>
</evidence>
<dbReference type="GO" id="GO:0016020">
    <property type="term" value="C:membrane"/>
    <property type="evidence" value="ECO:0007669"/>
    <property type="project" value="UniProtKB-SubCell"/>
</dbReference>
<comment type="similarity">
    <text evidence="2">Belongs to the oligopeptide OPT transporter (TC 2.A.67.1) family.</text>
</comment>
<dbReference type="InterPro" id="IPR004813">
    <property type="entry name" value="OPT"/>
</dbReference>
<evidence type="ECO:0000256" key="10">
    <source>
        <dbReference type="SAM" id="Phobius"/>
    </source>
</evidence>
<evidence type="ECO:0000256" key="5">
    <source>
        <dbReference type="ARBA" id="ARBA00022856"/>
    </source>
</evidence>
<proteinExistence type="inferred from homology"/>
<evidence type="ECO:0000256" key="9">
    <source>
        <dbReference type="SAM" id="MobiDB-lite"/>
    </source>
</evidence>
<evidence type="ECO:0000256" key="7">
    <source>
        <dbReference type="ARBA" id="ARBA00022989"/>
    </source>
</evidence>
<evidence type="ECO:0000256" key="3">
    <source>
        <dbReference type="ARBA" id="ARBA00022448"/>
    </source>
</evidence>
<feature type="transmembrane region" description="Helical" evidence="10">
    <location>
        <begin position="484"/>
        <end position="504"/>
    </location>
</feature>
<keyword evidence="12" id="KW-1185">Reference proteome</keyword>
<dbReference type="GO" id="GO:0015031">
    <property type="term" value="P:protein transport"/>
    <property type="evidence" value="ECO:0007669"/>
    <property type="project" value="UniProtKB-KW"/>
</dbReference>
<dbReference type="NCBIfam" id="TIGR00728">
    <property type="entry name" value="OPT_sfam"/>
    <property type="match status" value="1"/>
</dbReference>
<feature type="transmembrane region" description="Helical" evidence="10">
    <location>
        <begin position="644"/>
        <end position="662"/>
    </location>
</feature>
<feature type="transmembrane region" description="Helical" evidence="10">
    <location>
        <begin position="318"/>
        <end position="341"/>
    </location>
</feature>
<evidence type="ECO:0000256" key="6">
    <source>
        <dbReference type="ARBA" id="ARBA00022927"/>
    </source>
</evidence>
<feature type="region of interest" description="Disordered" evidence="9">
    <location>
        <begin position="1"/>
        <end position="21"/>
    </location>
</feature>
<accession>A0AAQ3UP24</accession>
<keyword evidence="8 10" id="KW-0472">Membrane</keyword>
<feature type="transmembrane region" description="Helical" evidence="10">
    <location>
        <begin position="153"/>
        <end position="178"/>
    </location>
</feature>
<feature type="transmembrane region" description="Helical" evidence="10">
    <location>
        <begin position="682"/>
        <end position="706"/>
    </location>
</feature>
<evidence type="ECO:0000256" key="2">
    <source>
        <dbReference type="ARBA" id="ARBA00005484"/>
    </source>
</evidence>
<protein>
    <recommendedName>
        <fullName evidence="13">Oligopeptide transporter 5</fullName>
    </recommendedName>
</protein>
<dbReference type="PANTHER" id="PTHR22601">
    <property type="entry name" value="ISP4 LIKE PROTEIN"/>
    <property type="match status" value="1"/>
</dbReference>
<evidence type="ECO:0000313" key="12">
    <source>
        <dbReference type="Proteomes" id="UP001341281"/>
    </source>
</evidence>
<dbReference type="EMBL" id="CP144753">
    <property type="protein sequence ID" value="WVZ93847.1"/>
    <property type="molecule type" value="Genomic_DNA"/>
</dbReference>
<dbReference type="AlphaFoldDB" id="A0AAQ3UP24"/>
<evidence type="ECO:0000313" key="11">
    <source>
        <dbReference type="EMBL" id="WVZ93847.1"/>
    </source>
</evidence>
<keyword evidence="6" id="KW-0653">Protein transport</keyword>
<organism evidence="11 12">
    <name type="scientific">Paspalum notatum var. saurae</name>
    <dbReference type="NCBI Taxonomy" id="547442"/>
    <lineage>
        <taxon>Eukaryota</taxon>
        <taxon>Viridiplantae</taxon>
        <taxon>Streptophyta</taxon>
        <taxon>Embryophyta</taxon>
        <taxon>Tracheophyta</taxon>
        <taxon>Spermatophyta</taxon>
        <taxon>Magnoliopsida</taxon>
        <taxon>Liliopsida</taxon>
        <taxon>Poales</taxon>
        <taxon>Poaceae</taxon>
        <taxon>PACMAD clade</taxon>
        <taxon>Panicoideae</taxon>
        <taxon>Andropogonodae</taxon>
        <taxon>Paspaleae</taxon>
        <taxon>Paspalinae</taxon>
        <taxon>Paspalum</taxon>
    </lineage>
</organism>
<dbReference type="Pfam" id="PF03169">
    <property type="entry name" value="OPT"/>
    <property type="match status" value="1"/>
</dbReference>